<keyword evidence="4 5" id="KW-0687">Ribonucleoprotein</keyword>
<name>A0A9D1PU57_9BACT</name>
<protein>
    <recommendedName>
        <fullName evidence="5">Large ribosomal subunit protein bL25</fullName>
    </recommendedName>
    <alternativeName>
        <fullName evidence="5">General stress protein CTC</fullName>
    </alternativeName>
</protein>
<evidence type="ECO:0000256" key="3">
    <source>
        <dbReference type="ARBA" id="ARBA00022980"/>
    </source>
</evidence>
<reference evidence="8" key="2">
    <citation type="submission" date="2021-04" db="EMBL/GenBank/DDBJ databases">
        <authorList>
            <person name="Gilroy R."/>
        </authorList>
    </citation>
    <scope>NUCLEOTIDE SEQUENCE</scope>
    <source>
        <strain evidence="8">ChiHecec2B26-446</strain>
    </source>
</reference>
<dbReference type="SUPFAM" id="SSF50715">
    <property type="entry name" value="Ribosomal protein L25-like"/>
    <property type="match status" value="1"/>
</dbReference>
<dbReference type="InterPro" id="IPR011035">
    <property type="entry name" value="Ribosomal_bL25/Gln-tRNA_synth"/>
</dbReference>
<evidence type="ECO:0000256" key="5">
    <source>
        <dbReference type="HAMAP-Rule" id="MF_01334"/>
    </source>
</evidence>
<dbReference type="InterPro" id="IPR037121">
    <property type="entry name" value="Ribosomal_bL25_C"/>
</dbReference>
<dbReference type="InterPro" id="IPR020930">
    <property type="entry name" value="Ribosomal_uL5_bac-type"/>
</dbReference>
<comment type="function">
    <text evidence="5">This is one of the proteins that binds to the 5S RNA in the ribosome where it forms part of the central protuberance.</text>
</comment>
<dbReference type="EMBL" id="DXHV01000013">
    <property type="protein sequence ID" value="HIV99771.1"/>
    <property type="molecule type" value="Genomic_DNA"/>
</dbReference>
<feature type="domain" description="Large ribosomal subunit protein bL25 beta" evidence="7">
    <location>
        <begin position="105"/>
        <end position="185"/>
    </location>
</feature>
<evidence type="ECO:0000256" key="4">
    <source>
        <dbReference type="ARBA" id="ARBA00023274"/>
    </source>
</evidence>
<dbReference type="NCBIfam" id="NF004135">
    <property type="entry name" value="PRK05618.3-1"/>
    <property type="match status" value="1"/>
</dbReference>
<evidence type="ECO:0000256" key="2">
    <source>
        <dbReference type="ARBA" id="ARBA00022884"/>
    </source>
</evidence>
<keyword evidence="2 5" id="KW-0694">RNA-binding</keyword>
<dbReference type="CDD" id="cd00495">
    <property type="entry name" value="Ribosomal_L25_TL5_CTC"/>
    <property type="match status" value="1"/>
</dbReference>
<evidence type="ECO:0000313" key="8">
    <source>
        <dbReference type="EMBL" id="HIV99771.1"/>
    </source>
</evidence>
<sequence>MTIEKTLCAQKREESGKGASHRLRAQGLVPGVFYNNKGANISVGVSAKELEKLYFEIGNTTVFNLEIDDNGKKEVYPVFFWDVQKHPYKKLFTHIDYYGVDLDQEVTVDVPVEFVGTARGVKLGGFLETYRETIAVAAKPMDMPHKIVIDVTNMGINQHLTIDKVQMPAGARAVYDNVYAVVAVLSKTKEVAEFDALEAADEAAAEAASTAAAAAAGESKE</sequence>
<comment type="caution">
    <text evidence="8">The sequence shown here is derived from an EMBL/GenBank/DDBJ whole genome shotgun (WGS) entry which is preliminary data.</text>
</comment>
<keyword evidence="3 5" id="KW-0689">Ribosomal protein</keyword>
<gene>
    <name evidence="5" type="primary">rplY</name>
    <name evidence="5" type="synonym">ctc</name>
    <name evidence="8" type="ORF">H9894_01055</name>
</gene>
<dbReference type="Gene3D" id="2.170.120.20">
    <property type="entry name" value="Ribosomal protein L25, beta domain"/>
    <property type="match status" value="1"/>
</dbReference>
<dbReference type="Gene3D" id="2.40.240.10">
    <property type="entry name" value="Ribosomal Protein L25, Chain P"/>
    <property type="match status" value="1"/>
</dbReference>
<dbReference type="InterPro" id="IPR001021">
    <property type="entry name" value="Ribosomal_bL25_long"/>
</dbReference>
<dbReference type="GO" id="GO:0003735">
    <property type="term" value="F:structural constituent of ribosome"/>
    <property type="evidence" value="ECO:0007669"/>
    <property type="project" value="InterPro"/>
</dbReference>
<comment type="similarity">
    <text evidence="5">Belongs to the bacterial ribosomal protein bL25 family. CTC subfamily.</text>
</comment>
<feature type="domain" description="Large ribosomal subunit protein bL25 L25" evidence="6">
    <location>
        <begin position="8"/>
        <end position="96"/>
    </location>
</feature>
<dbReference type="GO" id="GO:0008097">
    <property type="term" value="F:5S rRNA binding"/>
    <property type="evidence" value="ECO:0007669"/>
    <property type="project" value="InterPro"/>
</dbReference>
<dbReference type="Pfam" id="PF14693">
    <property type="entry name" value="Ribosomal_TL5_C"/>
    <property type="match status" value="1"/>
</dbReference>
<evidence type="ECO:0000259" key="6">
    <source>
        <dbReference type="Pfam" id="PF01386"/>
    </source>
</evidence>
<evidence type="ECO:0000259" key="7">
    <source>
        <dbReference type="Pfam" id="PF14693"/>
    </source>
</evidence>
<evidence type="ECO:0000313" key="9">
    <source>
        <dbReference type="Proteomes" id="UP000886752"/>
    </source>
</evidence>
<dbReference type="Proteomes" id="UP000886752">
    <property type="component" value="Unassembled WGS sequence"/>
</dbReference>
<reference evidence="8" key="1">
    <citation type="journal article" date="2021" name="PeerJ">
        <title>Extensive microbial diversity within the chicken gut microbiome revealed by metagenomics and culture.</title>
        <authorList>
            <person name="Gilroy R."/>
            <person name="Ravi A."/>
            <person name="Getino M."/>
            <person name="Pursley I."/>
            <person name="Horton D.L."/>
            <person name="Alikhan N.F."/>
            <person name="Baker D."/>
            <person name="Gharbi K."/>
            <person name="Hall N."/>
            <person name="Watson M."/>
            <person name="Adriaenssens E.M."/>
            <person name="Foster-Nyarko E."/>
            <person name="Jarju S."/>
            <person name="Secka A."/>
            <person name="Antonio M."/>
            <person name="Oren A."/>
            <person name="Chaudhuri R.R."/>
            <person name="La Ragione R."/>
            <person name="Hildebrand F."/>
            <person name="Pallen M.J."/>
        </authorList>
    </citation>
    <scope>NUCLEOTIDE SEQUENCE</scope>
    <source>
        <strain evidence="8">ChiHecec2B26-446</strain>
    </source>
</reference>
<dbReference type="HAMAP" id="MF_01334">
    <property type="entry name" value="Ribosomal_bL25_CTC"/>
    <property type="match status" value="1"/>
</dbReference>
<dbReference type="InterPro" id="IPR020056">
    <property type="entry name" value="Rbsml_bL25/Gln-tRNA_synth_N"/>
</dbReference>
<proteinExistence type="inferred from homology"/>
<dbReference type="PANTHER" id="PTHR33284:SF1">
    <property type="entry name" value="RIBOSOMAL PROTEIN L25_GLN-TRNA SYNTHETASE, ANTI-CODON-BINDING DOMAIN-CONTAINING PROTEIN"/>
    <property type="match status" value="1"/>
</dbReference>
<dbReference type="NCBIfam" id="TIGR00731">
    <property type="entry name" value="bL25_bact_ctc"/>
    <property type="match status" value="1"/>
</dbReference>
<evidence type="ECO:0000256" key="1">
    <source>
        <dbReference type="ARBA" id="ARBA00022730"/>
    </source>
</evidence>
<accession>A0A9D1PU57</accession>
<dbReference type="InterPro" id="IPR020057">
    <property type="entry name" value="Ribosomal_bL25_b-dom"/>
</dbReference>
<dbReference type="AlphaFoldDB" id="A0A9D1PU57"/>
<organism evidence="8 9">
    <name type="scientific">Candidatus Desulfovibrio intestinipullorum</name>
    <dbReference type="NCBI Taxonomy" id="2838536"/>
    <lineage>
        <taxon>Bacteria</taxon>
        <taxon>Pseudomonadati</taxon>
        <taxon>Thermodesulfobacteriota</taxon>
        <taxon>Desulfovibrionia</taxon>
        <taxon>Desulfovibrionales</taxon>
        <taxon>Desulfovibrionaceae</taxon>
        <taxon>Desulfovibrio</taxon>
    </lineage>
</organism>
<dbReference type="InterPro" id="IPR029751">
    <property type="entry name" value="Ribosomal_L25_dom"/>
</dbReference>
<dbReference type="GO" id="GO:0022625">
    <property type="term" value="C:cytosolic large ribosomal subunit"/>
    <property type="evidence" value="ECO:0007669"/>
    <property type="project" value="TreeGrafter"/>
</dbReference>
<comment type="subunit">
    <text evidence="5">Part of the 50S ribosomal subunit; part of the 5S rRNA/L5/L18/L25 subcomplex. Contacts the 5S rRNA. Binds to the 5S rRNA independently of L5 and L18.</text>
</comment>
<dbReference type="Pfam" id="PF01386">
    <property type="entry name" value="Ribosomal_L25p"/>
    <property type="match status" value="1"/>
</dbReference>
<keyword evidence="1 5" id="KW-0699">rRNA-binding</keyword>
<dbReference type="GO" id="GO:0006412">
    <property type="term" value="P:translation"/>
    <property type="evidence" value="ECO:0007669"/>
    <property type="project" value="UniProtKB-UniRule"/>
</dbReference>
<dbReference type="PANTHER" id="PTHR33284">
    <property type="entry name" value="RIBOSOMAL PROTEIN L25/GLN-TRNA SYNTHETASE, ANTI-CODON-BINDING DOMAIN-CONTAINING PROTEIN"/>
    <property type="match status" value="1"/>
</dbReference>